<dbReference type="Pfam" id="PF09335">
    <property type="entry name" value="VTT_dom"/>
    <property type="match status" value="1"/>
</dbReference>
<comment type="subcellular location">
    <subcellularLocation>
        <location evidence="1 6">Cell membrane</location>
        <topology evidence="1 6">Multi-pass membrane protein</topology>
    </subcellularLocation>
</comment>
<feature type="transmembrane region" description="Helical" evidence="6">
    <location>
        <begin position="209"/>
        <end position="228"/>
    </location>
</feature>
<gene>
    <name evidence="9" type="ORF">IAD24_05510</name>
</gene>
<evidence type="ECO:0000259" key="8">
    <source>
        <dbReference type="Pfam" id="PF09335"/>
    </source>
</evidence>
<dbReference type="GO" id="GO:0005886">
    <property type="term" value="C:plasma membrane"/>
    <property type="evidence" value="ECO:0007669"/>
    <property type="project" value="UniProtKB-SubCell"/>
</dbReference>
<evidence type="ECO:0000256" key="1">
    <source>
        <dbReference type="ARBA" id="ARBA00004651"/>
    </source>
</evidence>
<evidence type="ECO:0000256" key="5">
    <source>
        <dbReference type="ARBA" id="ARBA00023136"/>
    </source>
</evidence>
<evidence type="ECO:0000256" key="4">
    <source>
        <dbReference type="ARBA" id="ARBA00022989"/>
    </source>
</evidence>
<protein>
    <recommendedName>
        <fullName evidence="6">TVP38/TMEM64 family membrane protein</fullName>
    </recommendedName>
</protein>
<feature type="transmembrane region" description="Helical" evidence="6">
    <location>
        <begin position="21"/>
        <end position="43"/>
    </location>
</feature>
<dbReference type="Proteomes" id="UP000824128">
    <property type="component" value="Unassembled WGS sequence"/>
</dbReference>
<feature type="transmembrane region" description="Helical" evidence="6">
    <location>
        <begin position="177"/>
        <end position="197"/>
    </location>
</feature>
<comment type="similarity">
    <text evidence="6">Belongs to the TVP38/TMEM64 family.</text>
</comment>
<organism evidence="9 10">
    <name type="scientific">Candidatus Aphodomorpha intestinavium</name>
    <dbReference type="NCBI Taxonomy" id="2840672"/>
    <lineage>
        <taxon>Bacteria</taxon>
        <taxon>Bacillati</taxon>
        <taxon>Bacillota</taxon>
        <taxon>Clostridia</taxon>
        <taxon>Eubacteriales</taxon>
        <taxon>Candidatus Aphodomorpha</taxon>
    </lineage>
</organism>
<reference evidence="9" key="2">
    <citation type="journal article" date="2021" name="PeerJ">
        <title>Extensive microbial diversity within the chicken gut microbiome revealed by metagenomics and culture.</title>
        <authorList>
            <person name="Gilroy R."/>
            <person name="Ravi A."/>
            <person name="Getino M."/>
            <person name="Pursley I."/>
            <person name="Horton D.L."/>
            <person name="Alikhan N.F."/>
            <person name="Baker D."/>
            <person name="Gharbi K."/>
            <person name="Hall N."/>
            <person name="Watson M."/>
            <person name="Adriaenssens E.M."/>
            <person name="Foster-Nyarko E."/>
            <person name="Jarju S."/>
            <person name="Secka A."/>
            <person name="Antonio M."/>
            <person name="Oren A."/>
            <person name="Chaudhuri R.R."/>
            <person name="La Ragione R."/>
            <person name="Hildebrand F."/>
            <person name="Pallen M.J."/>
        </authorList>
    </citation>
    <scope>NUCLEOTIDE SEQUENCE</scope>
    <source>
        <strain evidence="9">ChiGjej2B2-16831</strain>
    </source>
</reference>
<keyword evidence="2 6" id="KW-1003">Cell membrane</keyword>
<dbReference type="InterPro" id="IPR032816">
    <property type="entry name" value="VTT_dom"/>
</dbReference>
<evidence type="ECO:0000313" key="9">
    <source>
        <dbReference type="EMBL" id="HIU94601.1"/>
    </source>
</evidence>
<reference evidence="9" key="1">
    <citation type="submission" date="2020-10" db="EMBL/GenBank/DDBJ databases">
        <authorList>
            <person name="Gilroy R."/>
        </authorList>
    </citation>
    <scope>NUCLEOTIDE SEQUENCE</scope>
    <source>
        <strain evidence="9">ChiGjej2B2-16831</strain>
    </source>
</reference>
<sequence length="278" mass="29700">MSGKRVRFRDLPEQKQRAVKRTAFAVAAFLVATGGLSLLVGGPLLRFVGDPAQFRAWVDAHGFWGRAAFVGMVFTQVVLAVLPGEPLEIAAGYAFGFWEGTLLCLVGISSASLLIFLFVRRFGMRAVRVFFSEEQIASVHFLHDRRRLTLLTLILFLIPGTPKDVMTYCVGLTEMKLSTWMAIATLARIPSIVTSTVGGNALGVQDYRIAVIVFAATAAVSIAGILAYRRLSARRAAHRADAAAKTSAAEPASGRPAAAEPSAPAAQAPSADRPAQDA</sequence>
<dbReference type="PANTHER" id="PTHR12677">
    <property type="entry name" value="GOLGI APPARATUS MEMBRANE PROTEIN TVP38-RELATED"/>
    <property type="match status" value="1"/>
</dbReference>
<feature type="transmembrane region" description="Helical" evidence="6">
    <location>
        <begin position="94"/>
        <end position="119"/>
    </location>
</feature>
<evidence type="ECO:0000256" key="3">
    <source>
        <dbReference type="ARBA" id="ARBA00022692"/>
    </source>
</evidence>
<evidence type="ECO:0000256" key="6">
    <source>
        <dbReference type="RuleBase" id="RU366058"/>
    </source>
</evidence>
<feature type="transmembrane region" description="Helical" evidence="6">
    <location>
        <begin position="148"/>
        <end position="165"/>
    </location>
</feature>
<evidence type="ECO:0000313" key="10">
    <source>
        <dbReference type="Proteomes" id="UP000824128"/>
    </source>
</evidence>
<keyword evidence="3 6" id="KW-0812">Transmembrane</keyword>
<evidence type="ECO:0000256" key="2">
    <source>
        <dbReference type="ARBA" id="ARBA00022475"/>
    </source>
</evidence>
<dbReference type="AlphaFoldDB" id="A0A9D1STW5"/>
<feature type="compositionally biased region" description="Low complexity" evidence="7">
    <location>
        <begin position="243"/>
        <end position="278"/>
    </location>
</feature>
<dbReference type="PANTHER" id="PTHR12677:SF59">
    <property type="entry name" value="GOLGI APPARATUS MEMBRANE PROTEIN TVP38-RELATED"/>
    <property type="match status" value="1"/>
</dbReference>
<evidence type="ECO:0000256" key="7">
    <source>
        <dbReference type="SAM" id="MobiDB-lite"/>
    </source>
</evidence>
<comment type="caution">
    <text evidence="9">The sequence shown here is derived from an EMBL/GenBank/DDBJ whole genome shotgun (WGS) entry which is preliminary data.</text>
</comment>
<accession>A0A9D1STW5</accession>
<name>A0A9D1STW5_9FIRM</name>
<dbReference type="InterPro" id="IPR015414">
    <property type="entry name" value="TMEM64"/>
</dbReference>
<feature type="region of interest" description="Disordered" evidence="7">
    <location>
        <begin position="242"/>
        <end position="278"/>
    </location>
</feature>
<keyword evidence="4 6" id="KW-1133">Transmembrane helix</keyword>
<feature type="domain" description="VTT" evidence="8">
    <location>
        <begin position="82"/>
        <end position="199"/>
    </location>
</feature>
<proteinExistence type="inferred from homology"/>
<dbReference type="EMBL" id="DVNZ01000173">
    <property type="protein sequence ID" value="HIU94601.1"/>
    <property type="molecule type" value="Genomic_DNA"/>
</dbReference>
<keyword evidence="5 6" id="KW-0472">Membrane</keyword>
<feature type="transmembrane region" description="Helical" evidence="6">
    <location>
        <begin position="63"/>
        <end position="82"/>
    </location>
</feature>